<dbReference type="PROSITE" id="PS50975">
    <property type="entry name" value="ATP_GRASP"/>
    <property type="match status" value="1"/>
</dbReference>
<dbReference type="GO" id="GO:0005524">
    <property type="term" value="F:ATP binding"/>
    <property type="evidence" value="ECO:0007669"/>
    <property type="project" value="UniProtKB-UniRule"/>
</dbReference>
<comment type="caution">
    <text evidence="3">The sequence shown here is derived from an EMBL/GenBank/DDBJ whole genome shotgun (WGS) entry which is preliminary data.</text>
</comment>
<sequence>MKKILFLTDKSGSYIQSMVKYLEKKLDNTEVIVDIFSNLKFEVDGKNIKVWVSDVNIEEFNLVYLRRADHTLFSVAGTLADCLEYLGIAYFDTTFRNIGPAGDKFTAHVRLSIAGLPTIPSIFCWRDKIEKYSDDMIAKFGLPIVAKEFATQRGKGVLLIKKKADFKKLLERKRKDRDEQFLFQKFIKNDEEYRILVLKNTIGAYERKVRTDPNEFRSNVALGAREEFIDVDKIPEDHKKIAFSAAQTLNIEVAGVDLMIDSEEGRPWLVEVNRGPGLTLDVNVSPELQNLASFLKKELGKND</sequence>
<protein>
    <recommendedName>
        <fullName evidence="2">ATP-grasp domain-containing protein</fullName>
    </recommendedName>
</protein>
<dbReference type="Gene3D" id="3.30.1490.20">
    <property type="entry name" value="ATP-grasp fold, A domain"/>
    <property type="match status" value="1"/>
</dbReference>
<accession>A0A1F7WRY5</accession>
<organism evidence="3 4">
    <name type="scientific">Candidatus Woesebacteria bacterium GWB1_43_5</name>
    <dbReference type="NCBI Taxonomy" id="1802474"/>
    <lineage>
        <taxon>Bacteria</taxon>
        <taxon>Candidatus Woeseibacteriota</taxon>
    </lineage>
</organism>
<dbReference type="PANTHER" id="PTHR21621">
    <property type="entry name" value="RIBOSOMAL PROTEIN S6 MODIFICATION PROTEIN"/>
    <property type="match status" value="1"/>
</dbReference>
<dbReference type="Gene3D" id="3.30.470.20">
    <property type="entry name" value="ATP-grasp fold, B domain"/>
    <property type="match status" value="1"/>
</dbReference>
<keyword evidence="1" id="KW-0067">ATP-binding</keyword>
<dbReference type="EMBL" id="MGFM01000040">
    <property type="protein sequence ID" value="OGM05367.1"/>
    <property type="molecule type" value="Genomic_DNA"/>
</dbReference>
<dbReference type="Pfam" id="PF08443">
    <property type="entry name" value="RimK"/>
    <property type="match status" value="1"/>
</dbReference>
<dbReference type="GO" id="GO:0072590">
    <property type="term" value="F:N-acetyl-L-aspartate-L-glutamate ligase activity"/>
    <property type="evidence" value="ECO:0007669"/>
    <property type="project" value="TreeGrafter"/>
</dbReference>
<dbReference type="InterPro" id="IPR011761">
    <property type="entry name" value="ATP-grasp"/>
</dbReference>
<evidence type="ECO:0000259" key="2">
    <source>
        <dbReference type="PROSITE" id="PS50975"/>
    </source>
</evidence>
<dbReference type="InterPro" id="IPR013651">
    <property type="entry name" value="ATP-grasp_RimK-type"/>
</dbReference>
<dbReference type="PANTHER" id="PTHR21621:SF0">
    <property type="entry name" value="BETA-CITRYLGLUTAMATE SYNTHASE B-RELATED"/>
    <property type="match status" value="1"/>
</dbReference>
<dbReference type="AlphaFoldDB" id="A0A1F7WRY5"/>
<keyword evidence="1" id="KW-0547">Nucleotide-binding</keyword>
<dbReference type="InterPro" id="IPR013815">
    <property type="entry name" value="ATP_grasp_subdomain_1"/>
</dbReference>
<evidence type="ECO:0000313" key="3">
    <source>
        <dbReference type="EMBL" id="OGM05367.1"/>
    </source>
</evidence>
<proteinExistence type="predicted"/>
<feature type="domain" description="ATP-grasp" evidence="2">
    <location>
        <begin position="108"/>
        <end position="300"/>
    </location>
</feature>
<dbReference type="GO" id="GO:0046872">
    <property type="term" value="F:metal ion binding"/>
    <property type="evidence" value="ECO:0007669"/>
    <property type="project" value="InterPro"/>
</dbReference>
<dbReference type="SUPFAM" id="SSF56059">
    <property type="entry name" value="Glutathione synthetase ATP-binding domain-like"/>
    <property type="match status" value="1"/>
</dbReference>
<reference evidence="3 4" key="1">
    <citation type="journal article" date="2016" name="Nat. Commun.">
        <title>Thousands of microbial genomes shed light on interconnected biogeochemical processes in an aquifer system.</title>
        <authorList>
            <person name="Anantharaman K."/>
            <person name="Brown C.T."/>
            <person name="Hug L.A."/>
            <person name="Sharon I."/>
            <person name="Castelle C.J."/>
            <person name="Probst A.J."/>
            <person name="Thomas B.C."/>
            <person name="Singh A."/>
            <person name="Wilkins M.J."/>
            <person name="Karaoz U."/>
            <person name="Brodie E.L."/>
            <person name="Williams K.H."/>
            <person name="Hubbard S.S."/>
            <person name="Banfield J.F."/>
        </authorList>
    </citation>
    <scope>NUCLEOTIDE SEQUENCE [LARGE SCALE GENOMIC DNA]</scope>
</reference>
<gene>
    <name evidence="3" type="ORF">A2125_02050</name>
</gene>
<dbReference type="Proteomes" id="UP000178812">
    <property type="component" value="Unassembled WGS sequence"/>
</dbReference>
<evidence type="ECO:0000256" key="1">
    <source>
        <dbReference type="PROSITE-ProRule" id="PRU00409"/>
    </source>
</evidence>
<evidence type="ECO:0000313" key="4">
    <source>
        <dbReference type="Proteomes" id="UP000178812"/>
    </source>
</evidence>
<dbReference type="GO" id="GO:0005737">
    <property type="term" value="C:cytoplasm"/>
    <property type="evidence" value="ECO:0007669"/>
    <property type="project" value="TreeGrafter"/>
</dbReference>
<name>A0A1F7WRY5_9BACT</name>